<dbReference type="InterPro" id="IPR000222">
    <property type="entry name" value="PP2C_BS"/>
</dbReference>
<keyword evidence="8" id="KW-0464">Manganese</keyword>
<dbReference type="SUPFAM" id="SSF81606">
    <property type="entry name" value="PP2C-like"/>
    <property type="match status" value="1"/>
</dbReference>
<feature type="region of interest" description="Disordered" evidence="10">
    <location>
        <begin position="41"/>
        <end position="82"/>
    </location>
</feature>
<protein>
    <recommendedName>
        <fullName evidence="3">protein-serine/threonine phosphatase</fullName>
        <ecNumber evidence="3">3.1.3.16</ecNumber>
    </recommendedName>
</protein>
<sequence length="344" mass="36954">MPCAVAIPNSPIFSPTNVSSIFFKSQPSSSSSPRLIKVQCSNSVSTSTTQSTTSSPLAGRIQRNRPPSSTSNMGLGSCSGEVLKRKRPSRISIPMAPLSFTIDSPKGSSDVVEDESDGYSVYCKRGRRAVMEDRYSAIVDHRAESRQAFFGVFDGHGGVSAAEFVAKNLDSNIVNHLKNCSEDDIGEAVKGGYLTTDKDFLKEGVNGGTCCVTALIQKHNLVVSNAGDCRAVMSRGGVAEALTTDHRPSRKDEKDRIENLGGYVDCCNGVWRIQGSLAVSRGIGDRHLKEWITNQEAVDIVRPLCIGVDKPEPLSACKKLVELSVKKGSIDDISVVVIPLGQFI</sequence>
<evidence type="ECO:0000256" key="5">
    <source>
        <dbReference type="ARBA" id="ARBA00022801"/>
    </source>
</evidence>
<evidence type="ECO:0000256" key="2">
    <source>
        <dbReference type="ARBA" id="ARBA00001946"/>
    </source>
</evidence>
<dbReference type="Pfam" id="PF00481">
    <property type="entry name" value="PP2C"/>
    <property type="match status" value="1"/>
</dbReference>
<feature type="compositionally biased region" description="Low complexity" evidence="10">
    <location>
        <begin position="41"/>
        <end position="55"/>
    </location>
</feature>
<gene>
    <name evidence="12" type="ORF">G4B88_002145</name>
</gene>
<organism evidence="12 13">
    <name type="scientific">Cannabis sativa</name>
    <name type="common">Hemp</name>
    <name type="synonym">Marijuana</name>
    <dbReference type="NCBI Taxonomy" id="3483"/>
    <lineage>
        <taxon>Eukaryota</taxon>
        <taxon>Viridiplantae</taxon>
        <taxon>Streptophyta</taxon>
        <taxon>Embryophyta</taxon>
        <taxon>Tracheophyta</taxon>
        <taxon>Spermatophyta</taxon>
        <taxon>Magnoliopsida</taxon>
        <taxon>eudicotyledons</taxon>
        <taxon>Gunneridae</taxon>
        <taxon>Pentapetalae</taxon>
        <taxon>rosids</taxon>
        <taxon>fabids</taxon>
        <taxon>Rosales</taxon>
        <taxon>Cannabaceae</taxon>
        <taxon>Cannabis</taxon>
    </lineage>
</organism>
<accession>A0A7J6DXL7</accession>
<evidence type="ECO:0000256" key="7">
    <source>
        <dbReference type="ARBA" id="ARBA00022912"/>
    </source>
</evidence>
<keyword evidence="6" id="KW-0460">Magnesium</keyword>
<evidence type="ECO:0000256" key="9">
    <source>
        <dbReference type="RuleBase" id="RU003465"/>
    </source>
</evidence>
<dbReference type="AlphaFoldDB" id="A0A7J6DXL7"/>
<dbReference type="PANTHER" id="PTHR13832">
    <property type="entry name" value="PROTEIN PHOSPHATASE 2C"/>
    <property type="match status" value="1"/>
</dbReference>
<dbReference type="Gene3D" id="3.60.40.10">
    <property type="entry name" value="PPM-type phosphatase domain"/>
    <property type="match status" value="2"/>
</dbReference>
<proteinExistence type="inferred from homology"/>
<feature type="compositionally biased region" description="Polar residues" evidence="10">
    <location>
        <begin position="65"/>
        <end position="74"/>
    </location>
</feature>
<dbReference type="InterPro" id="IPR001932">
    <property type="entry name" value="PPM-type_phosphatase-like_dom"/>
</dbReference>
<dbReference type="EMBL" id="JAATIQ010000583">
    <property type="protein sequence ID" value="KAF4350816.1"/>
    <property type="molecule type" value="Genomic_DNA"/>
</dbReference>
<evidence type="ECO:0000256" key="10">
    <source>
        <dbReference type="SAM" id="MobiDB-lite"/>
    </source>
</evidence>
<evidence type="ECO:0000313" key="13">
    <source>
        <dbReference type="Proteomes" id="UP000583929"/>
    </source>
</evidence>
<dbReference type="InterPro" id="IPR036457">
    <property type="entry name" value="PPM-type-like_dom_sf"/>
</dbReference>
<name>A0A7J6DXL7_CANSA</name>
<keyword evidence="5 9" id="KW-0378">Hydrolase</keyword>
<keyword evidence="4" id="KW-0479">Metal-binding</keyword>
<dbReference type="SMART" id="SM00332">
    <property type="entry name" value="PP2Cc"/>
    <property type="match status" value="1"/>
</dbReference>
<dbReference type="GO" id="GO:0046872">
    <property type="term" value="F:metal ion binding"/>
    <property type="evidence" value="ECO:0007669"/>
    <property type="project" value="UniProtKB-KW"/>
</dbReference>
<dbReference type="PROSITE" id="PS51746">
    <property type="entry name" value="PPM_2"/>
    <property type="match status" value="1"/>
</dbReference>
<keyword evidence="7 9" id="KW-0904">Protein phosphatase</keyword>
<dbReference type="PROSITE" id="PS01032">
    <property type="entry name" value="PPM_1"/>
    <property type="match status" value="1"/>
</dbReference>
<reference evidence="12 13" key="1">
    <citation type="journal article" date="2020" name="bioRxiv">
        <title>Sequence and annotation of 42 cannabis genomes reveals extensive copy number variation in cannabinoid synthesis and pathogen resistance genes.</title>
        <authorList>
            <person name="Mckernan K.J."/>
            <person name="Helbert Y."/>
            <person name="Kane L.T."/>
            <person name="Ebling H."/>
            <person name="Zhang L."/>
            <person name="Liu B."/>
            <person name="Eaton Z."/>
            <person name="Mclaughlin S."/>
            <person name="Kingan S."/>
            <person name="Baybayan P."/>
            <person name="Concepcion G."/>
            <person name="Jordan M."/>
            <person name="Riva A."/>
            <person name="Barbazuk W."/>
            <person name="Harkins T."/>
        </authorList>
    </citation>
    <scope>NUCLEOTIDE SEQUENCE [LARGE SCALE GENOMIC DNA]</scope>
    <source>
        <strain evidence="13">cv. Jamaican Lion 4</strain>
        <tissue evidence="12">Leaf</tissue>
    </source>
</reference>
<comment type="cofactor">
    <cofactor evidence="1">
        <name>Mn(2+)</name>
        <dbReference type="ChEBI" id="CHEBI:29035"/>
    </cofactor>
</comment>
<dbReference type="PANTHER" id="PTHR13832:SF853">
    <property type="entry name" value="PROTEIN PHOSPHATASE 2C 2-RELATED"/>
    <property type="match status" value="1"/>
</dbReference>
<dbReference type="Proteomes" id="UP000583929">
    <property type="component" value="Unassembled WGS sequence"/>
</dbReference>
<evidence type="ECO:0000256" key="4">
    <source>
        <dbReference type="ARBA" id="ARBA00022723"/>
    </source>
</evidence>
<comment type="similarity">
    <text evidence="9">Belongs to the PP2C family.</text>
</comment>
<comment type="caution">
    <text evidence="12">The sequence shown here is derived from an EMBL/GenBank/DDBJ whole genome shotgun (WGS) entry which is preliminary data.</text>
</comment>
<keyword evidence="13" id="KW-1185">Reference proteome</keyword>
<evidence type="ECO:0000259" key="11">
    <source>
        <dbReference type="PROSITE" id="PS51746"/>
    </source>
</evidence>
<dbReference type="GO" id="GO:0004722">
    <property type="term" value="F:protein serine/threonine phosphatase activity"/>
    <property type="evidence" value="ECO:0007669"/>
    <property type="project" value="UniProtKB-EC"/>
</dbReference>
<evidence type="ECO:0000313" key="12">
    <source>
        <dbReference type="EMBL" id="KAF4350816.1"/>
    </source>
</evidence>
<evidence type="ECO:0000256" key="8">
    <source>
        <dbReference type="ARBA" id="ARBA00023211"/>
    </source>
</evidence>
<dbReference type="CDD" id="cd00143">
    <property type="entry name" value="PP2Cc"/>
    <property type="match status" value="1"/>
</dbReference>
<evidence type="ECO:0000256" key="6">
    <source>
        <dbReference type="ARBA" id="ARBA00022842"/>
    </source>
</evidence>
<evidence type="ECO:0000256" key="1">
    <source>
        <dbReference type="ARBA" id="ARBA00001936"/>
    </source>
</evidence>
<dbReference type="EC" id="3.1.3.16" evidence="3"/>
<comment type="cofactor">
    <cofactor evidence="2">
        <name>Mg(2+)</name>
        <dbReference type="ChEBI" id="CHEBI:18420"/>
    </cofactor>
</comment>
<dbReference type="InterPro" id="IPR015655">
    <property type="entry name" value="PP2C"/>
</dbReference>
<feature type="domain" description="PPM-type phosphatase" evidence="11">
    <location>
        <begin position="118"/>
        <end position="340"/>
    </location>
</feature>
<evidence type="ECO:0000256" key="3">
    <source>
        <dbReference type="ARBA" id="ARBA00013081"/>
    </source>
</evidence>